<evidence type="ECO:0000256" key="1">
    <source>
        <dbReference type="SAM" id="Phobius"/>
    </source>
</evidence>
<gene>
    <name evidence="2" type="ORF">P170DRAFT_202765</name>
</gene>
<dbReference type="VEuPathDB" id="FungiDB:P170DRAFT_202765"/>
<protein>
    <submittedName>
        <fullName evidence="2">Uncharacterized protein</fullName>
    </submittedName>
</protein>
<sequence length="96" mass="10671">MICVANFWFRFFLPLSSFGVLAAWCMAYTCVCVSGLGAIGSFGTIPFDTLPDFFYCLILVSWFIMLRRVGNRTLLVCPGGPGGTHIHRIYIIVIPT</sequence>
<dbReference type="AlphaFoldDB" id="A0A2I2G557"/>
<evidence type="ECO:0000313" key="3">
    <source>
        <dbReference type="Proteomes" id="UP000234275"/>
    </source>
</evidence>
<dbReference type="RefSeq" id="XP_024703310.1">
    <property type="nucleotide sequence ID" value="XM_024842769.1"/>
</dbReference>
<dbReference type="Proteomes" id="UP000234275">
    <property type="component" value="Unassembled WGS sequence"/>
</dbReference>
<keyword evidence="1" id="KW-0812">Transmembrane</keyword>
<organism evidence="2 3">
    <name type="scientific">Aspergillus steynii IBT 23096</name>
    <dbReference type="NCBI Taxonomy" id="1392250"/>
    <lineage>
        <taxon>Eukaryota</taxon>
        <taxon>Fungi</taxon>
        <taxon>Dikarya</taxon>
        <taxon>Ascomycota</taxon>
        <taxon>Pezizomycotina</taxon>
        <taxon>Eurotiomycetes</taxon>
        <taxon>Eurotiomycetidae</taxon>
        <taxon>Eurotiales</taxon>
        <taxon>Aspergillaceae</taxon>
        <taxon>Aspergillus</taxon>
        <taxon>Aspergillus subgen. Circumdati</taxon>
    </lineage>
</organism>
<evidence type="ECO:0000313" key="2">
    <source>
        <dbReference type="EMBL" id="PLB48008.1"/>
    </source>
</evidence>
<reference evidence="2 3" key="1">
    <citation type="submission" date="2016-12" db="EMBL/GenBank/DDBJ databases">
        <title>The genomes of Aspergillus section Nigri reveals drivers in fungal speciation.</title>
        <authorList>
            <consortium name="DOE Joint Genome Institute"/>
            <person name="Vesth T.C."/>
            <person name="Nybo J."/>
            <person name="Theobald S."/>
            <person name="Brandl J."/>
            <person name="Frisvad J.C."/>
            <person name="Nielsen K.F."/>
            <person name="Lyhne E.K."/>
            <person name="Kogle M.E."/>
            <person name="Kuo A."/>
            <person name="Riley R."/>
            <person name="Clum A."/>
            <person name="Nolan M."/>
            <person name="Lipzen A."/>
            <person name="Salamov A."/>
            <person name="Henrissat B."/>
            <person name="Wiebenga A."/>
            <person name="De Vries R.P."/>
            <person name="Grigoriev I.V."/>
            <person name="Mortensen U.H."/>
            <person name="Andersen M.R."/>
            <person name="Baker S.E."/>
        </authorList>
    </citation>
    <scope>NUCLEOTIDE SEQUENCE [LARGE SCALE GENOMIC DNA]</scope>
    <source>
        <strain evidence="2 3">IBT 23096</strain>
    </source>
</reference>
<proteinExistence type="predicted"/>
<feature type="transmembrane region" description="Helical" evidence="1">
    <location>
        <begin position="12"/>
        <end position="39"/>
    </location>
</feature>
<accession>A0A2I2G557</accession>
<keyword evidence="1" id="KW-0472">Membrane</keyword>
<dbReference type="EMBL" id="MSFO01000005">
    <property type="protein sequence ID" value="PLB48008.1"/>
    <property type="molecule type" value="Genomic_DNA"/>
</dbReference>
<name>A0A2I2G557_9EURO</name>
<keyword evidence="1" id="KW-1133">Transmembrane helix</keyword>
<feature type="transmembrane region" description="Helical" evidence="1">
    <location>
        <begin position="45"/>
        <end position="65"/>
    </location>
</feature>
<comment type="caution">
    <text evidence="2">The sequence shown here is derived from an EMBL/GenBank/DDBJ whole genome shotgun (WGS) entry which is preliminary data.</text>
</comment>
<keyword evidence="3" id="KW-1185">Reference proteome</keyword>
<dbReference type="GeneID" id="36550467"/>